<evidence type="ECO:0000256" key="1">
    <source>
        <dbReference type="ARBA" id="ARBA00004123"/>
    </source>
</evidence>
<dbReference type="InterPro" id="IPR009057">
    <property type="entry name" value="Homeodomain-like_sf"/>
</dbReference>
<dbReference type="InterPro" id="IPR017930">
    <property type="entry name" value="Myb_dom"/>
</dbReference>
<reference evidence="10 11" key="1">
    <citation type="submission" date="2019-05" db="EMBL/GenBank/DDBJ databases">
        <title>Mikania micrantha, genome provides insights into the molecular mechanism of rapid growth.</title>
        <authorList>
            <person name="Liu B."/>
        </authorList>
    </citation>
    <scope>NUCLEOTIDE SEQUENCE [LARGE SCALE GENOMIC DNA]</scope>
    <source>
        <strain evidence="10">NLD-2019</strain>
        <tissue evidence="10">Leaf</tissue>
    </source>
</reference>
<keyword evidence="2" id="KW-0677">Repeat</keyword>
<dbReference type="InterPro" id="IPR015495">
    <property type="entry name" value="Myb_TF_plants"/>
</dbReference>
<feature type="domain" description="Myb-like" evidence="8">
    <location>
        <begin position="67"/>
        <end position="117"/>
    </location>
</feature>
<evidence type="ECO:0000259" key="8">
    <source>
        <dbReference type="PROSITE" id="PS50090"/>
    </source>
</evidence>
<dbReference type="CDD" id="cd00167">
    <property type="entry name" value="SANT"/>
    <property type="match status" value="2"/>
</dbReference>
<evidence type="ECO:0000313" key="10">
    <source>
        <dbReference type="EMBL" id="KAD4982346.1"/>
    </source>
</evidence>
<dbReference type="SMART" id="SM00717">
    <property type="entry name" value="SANT"/>
    <property type="match status" value="2"/>
</dbReference>
<name>A0A5N6NM14_9ASTR</name>
<dbReference type="Pfam" id="PF13456">
    <property type="entry name" value="RVT_3"/>
    <property type="match status" value="1"/>
</dbReference>
<feature type="domain" description="HTH myb-type" evidence="9">
    <location>
        <begin position="67"/>
        <end position="121"/>
    </location>
</feature>
<evidence type="ECO:0000256" key="6">
    <source>
        <dbReference type="ARBA" id="ARBA00023242"/>
    </source>
</evidence>
<dbReference type="GO" id="GO:0000976">
    <property type="term" value="F:transcription cis-regulatory region binding"/>
    <property type="evidence" value="ECO:0007669"/>
    <property type="project" value="UniProtKB-ARBA"/>
</dbReference>
<dbReference type="GO" id="GO:0005634">
    <property type="term" value="C:nucleus"/>
    <property type="evidence" value="ECO:0007669"/>
    <property type="project" value="UniProtKB-SubCell"/>
</dbReference>
<dbReference type="GO" id="GO:0051707">
    <property type="term" value="P:response to other organism"/>
    <property type="evidence" value="ECO:0007669"/>
    <property type="project" value="UniProtKB-ARBA"/>
</dbReference>
<evidence type="ECO:0000256" key="5">
    <source>
        <dbReference type="ARBA" id="ARBA00023163"/>
    </source>
</evidence>
<dbReference type="SUPFAM" id="SSF46689">
    <property type="entry name" value="Homeodomain-like"/>
    <property type="match status" value="1"/>
</dbReference>
<feature type="region of interest" description="Disordered" evidence="7">
    <location>
        <begin position="1"/>
        <end position="22"/>
    </location>
</feature>
<dbReference type="FunFam" id="1.10.10.60:FF:000394">
    <property type="entry name" value="MYB transcription factor"/>
    <property type="match status" value="1"/>
</dbReference>
<sequence length="535" mass="60618">MTIGRTPDDESGKNGGLRKGPWTTEEDQKLIHYVNKNGCGKWRTLPKNAGLRRCGKSCRLRWTNYLRPDIKRGKFSFDEEQTIIQLHAMLGNKWSIIASRLPGRTDNEIKNYWNTNIRKKLILMGIDPITHKSRLDLSSILSLSRLQSPIDLQLLRLAASLLATQGNQHVEFGYPSNQQNHLENTLHFQENNLQIQDQTLIQEMIPNCSPLSTLSSSVPFSSESTSKLMEPIVDQSISDLKPYTCQTNDTLACVNLENPATLDECHHMDHQSNFSGKVGFMSSFLPSSTCTPSSSRTPINSNSNSAYVNENSIEEDREISYCSSMFKYEYQEALNANIFITSNILKRFLARNCHNEPLKVSWKKPEIGWKKLNFDGSCKCDTGNSSIGGVMRDHNAKFLLGYAESIGKTNSTVAEFAALRRGLELVLENGYSDDDICVEGDYRTLIEIVSLKRDVKCVEMQKHVRGIKLLLPEFRNCLVTHVYRQGNRVADKFAKIGHELERPHIWYVPPSEVVEIMNEDANGKGVVRKRHSTNK</sequence>
<dbReference type="GO" id="GO:0004523">
    <property type="term" value="F:RNA-DNA hybrid ribonuclease activity"/>
    <property type="evidence" value="ECO:0007669"/>
    <property type="project" value="InterPro"/>
</dbReference>
<feature type="compositionally biased region" description="Basic and acidic residues" evidence="7">
    <location>
        <begin position="1"/>
        <end position="12"/>
    </location>
</feature>
<feature type="domain" description="HTH myb-type" evidence="9">
    <location>
        <begin position="14"/>
        <end position="66"/>
    </location>
</feature>
<dbReference type="PROSITE" id="PS51294">
    <property type="entry name" value="HTH_MYB"/>
    <property type="match status" value="2"/>
</dbReference>
<organism evidence="10 11">
    <name type="scientific">Mikania micrantha</name>
    <name type="common">bitter vine</name>
    <dbReference type="NCBI Taxonomy" id="192012"/>
    <lineage>
        <taxon>Eukaryota</taxon>
        <taxon>Viridiplantae</taxon>
        <taxon>Streptophyta</taxon>
        <taxon>Embryophyta</taxon>
        <taxon>Tracheophyta</taxon>
        <taxon>Spermatophyta</taxon>
        <taxon>Magnoliopsida</taxon>
        <taxon>eudicotyledons</taxon>
        <taxon>Gunneridae</taxon>
        <taxon>Pentapetalae</taxon>
        <taxon>asterids</taxon>
        <taxon>campanulids</taxon>
        <taxon>Asterales</taxon>
        <taxon>Asteraceae</taxon>
        <taxon>Asteroideae</taxon>
        <taxon>Heliantheae alliance</taxon>
        <taxon>Eupatorieae</taxon>
        <taxon>Mikania</taxon>
    </lineage>
</organism>
<dbReference type="InterPro" id="IPR036397">
    <property type="entry name" value="RNaseH_sf"/>
</dbReference>
<dbReference type="GO" id="GO:0080090">
    <property type="term" value="P:regulation of primary metabolic process"/>
    <property type="evidence" value="ECO:0007669"/>
    <property type="project" value="UniProtKB-ARBA"/>
</dbReference>
<keyword evidence="4" id="KW-0238">DNA-binding</keyword>
<dbReference type="Proteomes" id="UP000326396">
    <property type="component" value="Linkage Group LG18"/>
</dbReference>
<dbReference type="InterPro" id="IPR001005">
    <property type="entry name" value="SANT/Myb"/>
</dbReference>
<keyword evidence="6" id="KW-0539">Nucleus</keyword>
<accession>A0A5N6NM14</accession>
<evidence type="ECO:0000259" key="9">
    <source>
        <dbReference type="PROSITE" id="PS51294"/>
    </source>
</evidence>
<feature type="domain" description="Myb-like" evidence="8">
    <location>
        <begin position="14"/>
        <end position="66"/>
    </location>
</feature>
<dbReference type="Gene3D" id="3.30.420.10">
    <property type="entry name" value="Ribonuclease H-like superfamily/Ribonuclease H"/>
    <property type="match status" value="1"/>
</dbReference>
<dbReference type="EMBL" id="SZYD01000010">
    <property type="protein sequence ID" value="KAD4982346.1"/>
    <property type="molecule type" value="Genomic_DNA"/>
</dbReference>
<dbReference type="PROSITE" id="PS50090">
    <property type="entry name" value="MYB_LIKE"/>
    <property type="match status" value="2"/>
</dbReference>
<dbReference type="Gene3D" id="1.10.10.60">
    <property type="entry name" value="Homeodomain-like"/>
    <property type="match status" value="2"/>
</dbReference>
<protein>
    <submittedName>
        <fullName evidence="10">Uncharacterized protein</fullName>
    </submittedName>
</protein>
<evidence type="ECO:0000256" key="4">
    <source>
        <dbReference type="ARBA" id="ARBA00023125"/>
    </source>
</evidence>
<evidence type="ECO:0000256" key="7">
    <source>
        <dbReference type="SAM" id="MobiDB-lite"/>
    </source>
</evidence>
<dbReference type="SUPFAM" id="SSF53098">
    <property type="entry name" value="Ribonuclease H-like"/>
    <property type="match status" value="1"/>
</dbReference>
<keyword evidence="3" id="KW-0805">Transcription regulation</keyword>
<evidence type="ECO:0000313" key="11">
    <source>
        <dbReference type="Proteomes" id="UP000326396"/>
    </source>
</evidence>
<gene>
    <name evidence="10" type="ORF">E3N88_19017</name>
</gene>
<dbReference type="AlphaFoldDB" id="A0A5N6NM14"/>
<evidence type="ECO:0000256" key="3">
    <source>
        <dbReference type="ARBA" id="ARBA00023015"/>
    </source>
</evidence>
<dbReference type="PANTHER" id="PTHR47994:SF5">
    <property type="entry name" value="F14D16.11-RELATED"/>
    <property type="match status" value="1"/>
</dbReference>
<dbReference type="InterPro" id="IPR002156">
    <property type="entry name" value="RNaseH_domain"/>
</dbReference>
<dbReference type="CDD" id="cd06222">
    <property type="entry name" value="RNase_H_like"/>
    <property type="match status" value="1"/>
</dbReference>
<keyword evidence="11" id="KW-1185">Reference proteome</keyword>
<dbReference type="OrthoDB" id="1841727at2759"/>
<keyword evidence="5" id="KW-0804">Transcription</keyword>
<dbReference type="InterPro" id="IPR012337">
    <property type="entry name" value="RNaseH-like_sf"/>
</dbReference>
<dbReference type="PANTHER" id="PTHR47994">
    <property type="entry name" value="F14D16.11-RELATED"/>
    <property type="match status" value="1"/>
</dbReference>
<evidence type="ECO:0000256" key="2">
    <source>
        <dbReference type="ARBA" id="ARBA00022737"/>
    </source>
</evidence>
<dbReference type="FunFam" id="1.10.10.60:FF:000001">
    <property type="entry name" value="MYB-related transcription factor"/>
    <property type="match status" value="1"/>
</dbReference>
<dbReference type="Pfam" id="PF00249">
    <property type="entry name" value="Myb_DNA-binding"/>
    <property type="match status" value="2"/>
</dbReference>
<dbReference type="InterPro" id="IPR044730">
    <property type="entry name" value="RNase_H-like_dom_plant"/>
</dbReference>
<comment type="caution">
    <text evidence="10">The sequence shown here is derived from an EMBL/GenBank/DDBJ whole genome shotgun (WGS) entry which is preliminary data.</text>
</comment>
<comment type="subcellular location">
    <subcellularLocation>
        <location evidence="1">Nucleus</location>
    </subcellularLocation>
</comment>
<proteinExistence type="predicted"/>